<accession>A0A3B8N3Q1</accession>
<feature type="coiled-coil region" evidence="14">
    <location>
        <begin position="341"/>
        <end position="375"/>
    </location>
</feature>
<dbReference type="EMBL" id="DLVE01000044">
    <property type="protein sequence ID" value="HAA83810.1"/>
    <property type="molecule type" value="Genomic_DNA"/>
</dbReference>
<keyword evidence="11 15" id="KW-1133">Transmembrane helix</keyword>
<dbReference type="Pfam" id="PF00512">
    <property type="entry name" value="HisKA"/>
    <property type="match status" value="1"/>
</dbReference>
<evidence type="ECO:0000256" key="3">
    <source>
        <dbReference type="ARBA" id="ARBA00012438"/>
    </source>
</evidence>
<comment type="subcellular location">
    <subcellularLocation>
        <location evidence="2">Cell membrane</location>
        <topology evidence="2">Multi-pass membrane protein</topology>
    </subcellularLocation>
</comment>
<dbReference type="PROSITE" id="PS50109">
    <property type="entry name" value="HIS_KIN"/>
    <property type="match status" value="1"/>
</dbReference>
<evidence type="ECO:0000256" key="15">
    <source>
        <dbReference type="SAM" id="Phobius"/>
    </source>
</evidence>
<keyword evidence="7 15" id="KW-0812">Transmembrane</keyword>
<dbReference type="Pfam" id="PF02518">
    <property type="entry name" value="HATPase_c"/>
    <property type="match status" value="1"/>
</dbReference>
<feature type="transmembrane region" description="Helical" evidence="15">
    <location>
        <begin position="47"/>
        <end position="72"/>
    </location>
</feature>
<dbReference type="PRINTS" id="PR00344">
    <property type="entry name" value="BCTRLSENSOR"/>
</dbReference>
<feature type="domain" description="Histidine kinase" evidence="16">
    <location>
        <begin position="485"/>
        <end position="694"/>
    </location>
</feature>
<feature type="transmembrane region" description="Helical" evidence="15">
    <location>
        <begin position="92"/>
        <end position="114"/>
    </location>
</feature>
<dbReference type="InterPro" id="IPR036890">
    <property type="entry name" value="HATPase_C_sf"/>
</dbReference>
<evidence type="ECO:0000313" key="19">
    <source>
        <dbReference type="Proteomes" id="UP000257240"/>
    </source>
</evidence>
<reference evidence="18 19" key="1">
    <citation type="journal article" date="2018" name="Nat. Biotechnol.">
        <title>A standardized bacterial taxonomy based on genome phylogeny substantially revises the tree of life.</title>
        <authorList>
            <person name="Parks D.H."/>
            <person name="Chuvochina M."/>
            <person name="Waite D.W."/>
            <person name="Rinke C."/>
            <person name="Skarshewski A."/>
            <person name="Chaumeil P.A."/>
            <person name="Hugenholtz P."/>
        </authorList>
    </citation>
    <scope>NUCLEOTIDE SEQUENCE [LARGE SCALE GENOMIC DNA]</scope>
    <source>
        <strain evidence="18">UBA12529</strain>
    </source>
</reference>
<dbReference type="SUPFAM" id="SSF55874">
    <property type="entry name" value="ATPase domain of HSP90 chaperone/DNA topoisomerase II/histidine kinase"/>
    <property type="match status" value="1"/>
</dbReference>
<dbReference type="PIRSF" id="PIRSF037532">
    <property type="entry name" value="STHK_NtrY"/>
    <property type="match status" value="1"/>
</dbReference>
<dbReference type="SUPFAM" id="SSF158472">
    <property type="entry name" value="HAMP domain-like"/>
    <property type="match status" value="1"/>
</dbReference>
<feature type="transmembrane region" description="Helical" evidence="15">
    <location>
        <begin position="280"/>
        <end position="300"/>
    </location>
</feature>
<keyword evidence="6" id="KW-0808">Transferase</keyword>
<evidence type="ECO:0000256" key="11">
    <source>
        <dbReference type="ARBA" id="ARBA00022989"/>
    </source>
</evidence>
<dbReference type="GO" id="GO:0000155">
    <property type="term" value="F:phosphorelay sensor kinase activity"/>
    <property type="evidence" value="ECO:0007669"/>
    <property type="project" value="InterPro"/>
</dbReference>
<comment type="catalytic activity">
    <reaction evidence="1">
        <text>ATP + protein L-histidine = ADP + protein N-phospho-L-histidine.</text>
        <dbReference type="EC" id="2.7.13.3"/>
    </reaction>
</comment>
<comment type="caution">
    <text evidence="18">The sequence shown here is derived from an EMBL/GenBank/DDBJ whole genome shotgun (WGS) entry which is preliminary data.</text>
</comment>
<dbReference type="SMART" id="SM00388">
    <property type="entry name" value="HisKA"/>
    <property type="match status" value="1"/>
</dbReference>
<dbReference type="InterPro" id="IPR036097">
    <property type="entry name" value="HisK_dim/P_sf"/>
</dbReference>
<dbReference type="CDD" id="cd00082">
    <property type="entry name" value="HisKA"/>
    <property type="match status" value="1"/>
</dbReference>
<gene>
    <name evidence="18" type="ORF">DCE01_03380</name>
</gene>
<protein>
    <recommendedName>
        <fullName evidence="3">histidine kinase</fullName>
        <ecNumber evidence="3">2.7.13.3</ecNumber>
    </recommendedName>
</protein>
<dbReference type="Gene3D" id="6.10.340.10">
    <property type="match status" value="1"/>
</dbReference>
<dbReference type="Gene3D" id="1.10.287.130">
    <property type="match status" value="1"/>
</dbReference>
<dbReference type="AlphaFoldDB" id="A0A3B8N3Q1"/>
<dbReference type="GO" id="GO:0005524">
    <property type="term" value="F:ATP binding"/>
    <property type="evidence" value="ECO:0007669"/>
    <property type="project" value="UniProtKB-KW"/>
</dbReference>
<evidence type="ECO:0000259" key="17">
    <source>
        <dbReference type="PROSITE" id="PS50885"/>
    </source>
</evidence>
<organism evidence="18 19">
    <name type="scientific">Thermodesulfobacterium commune</name>
    <dbReference type="NCBI Taxonomy" id="1741"/>
    <lineage>
        <taxon>Bacteria</taxon>
        <taxon>Pseudomonadati</taxon>
        <taxon>Thermodesulfobacteriota</taxon>
        <taxon>Thermodesulfobacteria</taxon>
        <taxon>Thermodesulfobacteriales</taxon>
        <taxon>Thermodesulfobacteriaceae</taxon>
        <taxon>Thermodesulfobacterium</taxon>
    </lineage>
</organism>
<keyword evidence="14" id="KW-0175">Coiled coil</keyword>
<evidence type="ECO:0000256" key="13">
    <source>
        <dbReference type="ARBA" id="ARBA00023136"/>
    </source>
</evidence>
<dbReference type="PROSITE" id="PS50885">
    <property type="entry name" value="HAMP"/>
    <property type="match status" value="1"/>
</dbReference>
<evidence type="ECO:0000256" key="4">
    <source>
        <dbReference type="ARBA" id="ARBA00022475"/>
    </source>
</evidence>
<feature type="domain" description="HAMP" evidence="17">
    <location>
        <begin position="305"/>
        <end position="360"/>
    </location>
</feature>
<dbReference type="InterPro" id="IPR005467">
    <property type="entry name" value="His_kinase_dom"/>
</dbReference>
<dbReference type="InterPro" id="IPR003660">
    <property type="entry name" value="HAMP_dom"/>
</dbReference>
<evidence type="ECO:0000256" key="7">
    <source>
        <dbReference type="ARBA" id="ARBA00022692"/>
    </source>
</evidence>
<keyword evidence="10" id="KW-0067">ATP-binding</keyword>
<dbReference type="PANTHER" id="PTHR45528:SF1">
    <property type="entry name" value="SENSOR HISTIDINE KINASE CPXA"/>
    <property type="match status" value="1"/>
</dbReference>
<evidence type="ECO:0000256" key="8">
    <source>
        <dbReference type="ARBA" id="ARBA00022741"/>
    </source>
</evidence>
<keyword evidence="9" id="KW-0418">Kinase</keyword>
<dbReference type="EC" id="2.7.13.3" evidence="3"/>
<dbReference type="SMART" id="SM00387">
    <property type="entry name" value="HATPase_c"/>
    <property type="match status" value="1"/>
</dbReference>
<dbReference type="Proteomes" id="UP000257240">
    <property type="component" value="Unassembled WGS sequence"/>
</dbReference>
<evidence type="ECO:0000256" key="10">
    <source>
        <dbReference type="ARBA" id="ARBA00022840"/>
    </source>
</evidence>
<evidence type="ECO:0000256" key="5">
    <source>
        <dbReference type="ARBA" id="ARBA00022553"/>
    </source>
</evidence>
<evidence type="ECO:0000259" key="16">
    <source>
        <dbReference type="PROSITE" id="PS50109"/>
    </source>
</evidence>
<evidence type="ECO:0000256" key="12">
    <source>
        <dbReference type="ARBA" id="ARBA00023012"/>
    </source>
</evidence>
<evidence type="ECO:0000256" key="1">
    <source>
        <dbReference type="ARBA" id="ARBA00000085"/>
    </source>
</evidence>
<name>A0A3B8N3Q1_9BACT</name>
<dbReference type="GO" id="GO:0005886">
    <property type="term" value="C:plasma membrane"/>
    <property type="evidence" value="ECO:0007669"/>
    <property type="project" value="UniProtKB-SubCell"/>
</dbReference>
<keyword evidence="13 15" id="KW-0472">Membrane</keyword>
<dbReference type="CDD" id="cd06225">
    <property type="entry name" value="HAMP"/>
    <property type="match status" value="1"/>
</dbReference>
<evidence type="ECO:0000256" key="6">
    <source>
        <dbReference type="ARBA" id="ARBA00022679"/>
    </source>
</evidence>
<proteinExistence type="predicted"/>
<evidence type="ECO:0000256" key="9">
    <source>
        <dbReference type="ARBA" id="ARBA00022777"/>
    </source>
</evidence>
<dbReference type="PANTHER" id="PTHR45528">
    <property type="entry name" value="SENSOR HISTIDINE KINASE CPXA"/>
    <property type="match status" value="1"/>
</dbReference>
<dbReference type="Pfam" id="PF00672">
    <property type="entry name" value="HAMP"/>
    <property type="match status" value="1"/>
</dbReference>
<feature type="transmembrane region" description="Helical" evidence="15">
    <location>
        <begin position="16"/>
        <end position="35"/>
    </location>
</feature>
<keyword evidence="8" id="KW-0547">Nucleotide-binding</keyword>
<dbReference type="SMART" id="SM00304">
    <property type="entry name" value="HAMP"/>
    <property type="match status" value="1"/>
</dbReference>
<keyword evidence="12" id="KW-0902">Two-component regulatory system</keyword>
<evidence type="ECO:0000256" key="2">
    <source>
        <dbReference type="ARBA" id="ARBA00004651"/>
    </source>
</evidence>
<dbReference type="InterPro" id="IPR050398">
    <property type="entry name" value="HssS/ArlS-like"/>
</dbReference>
<dbReference type="SUPFAM" id="SSF47384">
    <property type="entry name" value="Homodimeric domain of signal transducing histidine kinase"/>
    <property type="match status" value="1"/>
</dbReference>
<dbReference type="InterPro" id="IPR017232">
    <property type="entry name" value="NtrY"/>
</dbReference>
<dbReference type="InterPro" id="IPR003594">
    <property type="entry name" value="HATPase_dom"/>
</dbReference>
<keyword evidence="4" id="KW-1003">Cell membrane</keyword>
<sequence>MLSTARIKAFCKKHKVFLGLLVVLTFSLWVEFNLFDFSLFSTSQKNLFLFFLFQINLILILLLLYFIFRYVIKIFYEIQIKKISKSLKVKLFLIYFISIVFPSVVLVLGSFFFFKKTLDYWLKEFFEERVLTVLLKPEDYIKDIERDLLSKGQQIITDYLSQTEEIKSSVLRERYRYFMRVDSIEVFDWQGNLKKRTYSSEISQKIGIAPSFLERLKASKIPLSEISLVNSSPYLRVFIPFYDSKGQPLILAIGKFLRLEEFSGEKELVEKRYFRTFKQFLMTAGALVLLLVVFVGVWVGSKLGRNLTEPLQNLVIAAQKISKKDFNLEELKSITPLDDEVGRLVEAFNEMTKKIKEYEEEVQNYNRYLLSVLDNLPVGILVLTPDLTVKFSNQSLNHLLKHYEVKSPQDLIDKLNLPALLSQIDLTNPFYTTLSWSTGQKEFSLGITLLKLEFLKTHEYLLIVENLEEKERLKRLSFWKEVALRVSHEIKNPLTPIKLSVERLKRQLEKTLEGEKKEVLLRTTNIIEKYIEELRKLATDFHYFTKKPELNLEKGTLLESLLEVISLYEIAYPEVKFRLKVEDEGECWFDKFQLKRVWVNLFDNSIKAMQEKGELSISLAREEGWVIVKIEDTGEGVPQEVVEKINQGDLLSLKDLGTGLIMVYSIIDLHKGTINFYRKKDKGTSIVIKIPSQENLVKAN</sequence>
<dbReference type="InterPro" id="IPR003661">
    <property type="entry name" value="HisK_dim/P_dom"/>
</dbReference>
<evidence type="ECO:0000313" key="18">
    <source>
        <dbReference type="EMBL" id="HAA83810.1"/>
    </source>
</evidence>
<dbReference type="Gene3D" id="3.30.565.10">
    <property type="entry name" value="Histidine kinase-like ATPase, C-terminal domain"/>
    <property type="match status" value="1"/>
</dbReference>
<dbReference type="InterPro" id="IPR004358">
    <property type="entry name" value="Sig_transdc_His_kin-like_C"/>
</dbReference>
<evidence type="ECO:0000256" key="14">
    <source>
        <dbReference type="SAM" id="Coils"/>
    </source>
</evidence>
<keyword evidence="5" id="KW-0597">Phosphoprotein</keyword>